<organism evidence="1 2">
    <name type="scientific">Prochlorococcus marinus (strain MIT 9215)</name>
    <dbReference type="NCBI Taxonomy" id="93060"/>
    <lineage>
        <taxon>Bacteria</taxon>
        <taxon>Bacillati</taxon>
        <taxon>Cyanobacteriota</taxon>
        <taxon>Cyanophyceae</taxon>
        <taxon>Synechococcales</taxon>
        <taxon>Prochlorococcaceae</taxon>
        <taxon>Prochlorococcus</taxon>
    </lineage>
</organism>
<name>A8G3Z3_PROM2</name>
<evidence type="ECO:0000313" key="1">
    <source>
        <dbReference type="EMBL" id="ABV50324.1"/>
    </source>
</evidence>
<evidence type="ECO:0000313" key="2">
    <source>
        <dbReference type="Proteomes" id="UP000002014"/>
    </source>
</evidence>
<reference evidence="1 2" key="1">
    <citation type="journal article" date="2007" name="PLoS Genet.">
        <title>Patterns and implications of gene gain and loss in the evolution of Prochlorococcus.</title>
        <authorList>
            <person name="Kettler G.C."/>
            <person name="Martiny A.C."/>
            <person name="Huang K."/>
            <person name="Zucker J."/>
            <person name="Coleman M.L."/>
            <person name="Rodrigue S."/>
            <person name="Chen F."/>
            <person name="Lapidus A."/>
            <person name="Ferriera S."/>
            <person name="Johnson J."/>
            <person name="Steglich C."/>
            <person name="Church G.M."/>
            <person name="Richardson P."/>
            <person name="Chisholm S.W."/>
        </authorList>
    </citation>
    <scope>NUCLEOTIDE SEQUENCE [LARGE SCALE GENOMIC DNA]</scope>
    <source>
        <strain evidence="1 2">MIT 9215</strain>
    </source>
</reference>
<sequence>MPHSQTIIKYGIRNLNLMTTTQESSRKISLEMKSEVHYKKAAKSYRKSKQYINMINLYPTLQNTLIECKDENLIE</sequence>
<gene>
    <name evidence="1" type="ordered locus">P9215_07091</name>
</gene>
<accession>A8G3Z3</accession>
<dbReference type="EMBL" id="CP000825">
    <property type="protein sequence ID" value="ABV50324.1"/>
    <property type="molecule type" value="Genomic_DNA"/>
</dbReference>
<proteinExistence type="predicted"/>
<dbReference type="AlphaFoldDB" id="A8G3Z3"/>
<dbReference type="RefSeq" id="WP_012007442.1">
    <property type="nucleotide sequence ID" value="NC_009840.1"/>
</dbReference>
<protein>
    <submittedName>
        <fullName evidence="1">Uncharacterized protein</fullName>
    </submittedName>
</protein>
<dbReference type="KEGG" id="pmh:P9215_07091"/>
<dbReference type="HOGENOM" id="CLU_199778_0_0_3"/>
<dbReference type="Proteomes" id="UP000002014">
    <property type="component" value="Chromosome"/>
</dbReference>